<evidence type="ECO:0008006" key="4">
    <source>
        <dbReference type="Google" id="ProtNLM"/>
    </source>
</evidence>
<comment type="caution">
    <text evidence="2">The sequence shown here is derived from an EMBL/GenBank/DDBJ whole genome shotgun (WGS) entry which is preliminary data.</text>
</comment>
<dbReference type="RefSeq" id="WP_154377341.1">
    <property type="nucleotide sequence ID" value="NZ_WKJJ01000013.1"/>
</dbReference>
<gene>
    <name evidence="2" type="ORF">GJ700_20480</name>
</gene>
<dbReference type="Gene3D" id="1.20.910.10">
    <property type="entry name" value="Heme oxygenase-like"/>
    <property type="match status" value="1"/>
</dbReference>
<keyword evidence="1" id="KW-0560">Oxidoreductase</keyword>
<dbReference type="Proteomes" id="UP000446768">
    <property type="component" value="Unassembled WGS sequence"/>
</dbReference>
<dbReference type="AlphaFoldDB" id="A0A7X2IQF8"/>
<dbReference type="SUPFAM" id="SSF48613">
    <property type="entry name" value="Heme oxygenase-like"/>
    <property type="match status" value="1"/>
</dbReference>
<proteinExistence type="predicted"/>
<evidence type="ECO:0000256" key="1">
    <source>
        <dbReference type="ARBA" id="ARBA00023002"/>
    </source>
</evidence>
<dbReference type="Pfam" id="PF14518">
    <property type="entry name" value="Haem_oxygenas_2"/>
    <property type="match status" value="1"/>
</dbReference>
<dbReference type="EMBL" id="WKJJ01000013">
    <property type="protein sequence ID" value="MRV74089.1"/>
    <property type="molecule type" value="Genomic_DNA"/>
</dbReference>
<protein>
    <recommendedName>
        <fullName evidence="4">Iron-containing redox enzyme family protein</fullName>
    </recommendedName>
</protein>
<keyword evidence="3" id="KW-1185">Reference proteome</keyword>
<reference evidence="2 3" key="1">
    <citation type="submission" date="2019-11" db="EMBL/GenBank/DDBJ databases">
        <title>Novel species isolated from a subtropical stream in China.</title>
        <authorList>
            <person name="Lu H."/>
        </authorList>
    </citation>
    <scope>NUCLEOTIDE SEQUENCE [LARGE SCALE GENOMIC DNA]</scope>
    <source>
        <strain evidence="2 3">FT92W</strain>
    </source>
</reference>
<dbReference type="SMART" id="SM01236">
    <property type="entry name" value="Haem_oxygenase_2"/>
    <property type="match status" value="1"/>
</dbReference>
<dbReference type="PANTHER" id="PTHR40279">
    <property type="entry name" value="PQQC-LIKE PROTEIN"/>
    <property type="match status" value="1"/>
</dbReference>
<accession>A0A7X2IQF8</accession>
<evidence type="ECO:0000313" key="3">
    <source>
        <dbReference type="Proteomes" id="UP000446768"/>
    </source>
</evidence>
<name>A0A7X2IQF8_9BURK</name>
<sequence>MNLYIEKLEAKKHELITRVRAHSFLRRCRAGQVGLKELKLFLVQQGLYSSHFTRYLCALMANLPGNQEILELADNLFEELGLSDADELPHHLLYKQMLGHFGILTIQADPYAGTAWLIRDMLDHCKQSNPAYGLGALCLGAEALVPSMYADIIEGFLAQGVELAELEFFRIHVACDDGHAETIRDLMVAMAEENPAQLDIMLQAGEALVNSRLRFFSDIEAMAHAVQAVHQAAPAHAA</sequence>
<dbReference type="PANTHER" id="PTHR40279:SF3">
    <property type="entry name" value="4-AMINOBENZOATE SYNTHASE"/>
    <property type="match status" value="1"/>
</dbReference>
<dbReference type="InterPro" id="IPR039068">
    <property type="entry name" value="PqqC-like"/>
</dbReference>
<dbReference type="InterPro" id="IPR016084">
    <property type="entry name" value="Haem_Oase-like_multi-hlx"/>
</dbReference>
<dbReference type="GO" id="GO:0016491">
    <property type="term" value="F:oxidoreductase activity"/>
    <property type="evidence" value="ECO:0007669"/>
    <property type="project" value="UniProtKB-KW"/>
</dbReference>
<organism evidence="2 3">
    <name type="scientific">Pseudoduganella rivuli</name>
    <dbReference type="NCBI Taxonomy" id="2666085"/>
    <lineage>
        <taxon>Bacteria</taxon>
        <taxon>Pseudomonadati</taxon>
        <taxon>Pseudomonadota</taxon>
        <taxon>Betaproteobacteria</taxon>
        <taxon>Burkholderiales</taxon>
        <taxon>Oxalobacteraceae</taxon>
        <taxon>Telluria group</taxon>
        <taxon>Pseudoduganella</taxon>
    </lineage>
</organism>
<evidence type="ECO:0000313" key="2">
    <source>
        <dbReference type="EMBL" id="MRV74089.1"/>
    </source>
</evidence>